<dbReference type="SUPFAM" id="SSF46785">
    <property type="entry name" value="Winged helix' DNA-binding domain"/>
    <property type="match status" value="1"/>
</dbReference>
<gene>
    <name evidence="5" type="ORF">E0L93_04905</name>
</gene>
<dbReference type="EMBL" id="SKBU01000008">
    <property type="protein sequence ID" value="TCJ19487.1"/>
    <property type="molecule type" value="Genomic_DNA"/>
</dbReference>
<keyword evidence="2" id="KW-0238">DNA-binding</keyword>
<evidence type="ECO:0000256" key="1">
    <source>
        <dbReference type="ARBA" id="ARBA00023015"/>
    </source>
</evidence>
<name>A0A4R1BQC2_9ACTN</name>
<dbReference type="InterPro" id="IPR011991">
    <property type="entry name" value="ArsR-like_HTH"/>
</dbReference>
<keyword evidence="1" id="KW-0805">Transcription regulation</keyword>
<dbReference type="InterPro" id="IPR036388">
    <property type="entry name" value="WH-like_DNA-bd_sf"/>
</dbReference>
<proteinExistence type="predicted"/>
<dbReference type="Gene3D" id="1.10.10.10">
    <property type="entry name" value="Winged helix-like DNA-binding domain superfamily/Winged helix DNA-binding domain"/>
    <property type="match status" value="1"/>
</dbReference>
<dbReference type="GO" id="GO:0003700">
    <property type="term" value="F:DNA-binding transcription factor activity"/>
    <property type="evidence" value="ECO:0007669"/>
    <property type="project" value="InterPro"/>
</dbReference>
<dbReference type="PROSITE" id="PS50987">
    <property type="entry name" value="HTH_ARSR_2"/>
    <property type="match status" value="1"/>
</dbReference>
<keyword evidence="3" id="KW-0804">Transcription</keyword>
<dbReference type="InterPro" id="IPR051011">
    <property type="entry name" value="Metal_resp_trans_reg"/>
</dbReference>
<dbReference type="Proteomes" id="UP000295244">
    <property type="component" value="Unassembled WGS sequence"/>
</dbReference>
<comment type="caution">
    <text evidence="5">The sequence shown here is derived from an EMBL/GenBank/DDBJ whole genome shotgun (WGS) entry which is preliminary data.</text>
</comment>
<sequence>MQGLEFLTDPKIVKMLAHPLRLRLLMALQGREASPSQLADELGVALGTVSYHMRILHEKGFIKLVREEQKRGAMEHYYAPVQWVISEQAWKNLPDSLQAGIIGSALSQIGEDVFSAASAGGFDAPHSHLTRDIVFLDEEGANQLSKEVANLMDRALAIEAESKARSKNSREKATQRFHLVLMFFSSPEDANVRNLSK</sequence>
<dbReference type="PANTHER" id="PTHR43132:SF2">
    <property type="entry name" value="ARSENICAL RESISTANCE OPERON REPRESSOR ARSR-RELATED"/>
    <property type="match status" value="1"/>
</dbReference>
<feature type="domain" description="HTH arsR-type" evidence="4">
    <location>
        <begin position="1"/>
        <end position="96"/>
    </location>
</feature>
<accession>A0A4R1BQC2</accession>
<evidence type="ECO:0000259" key="4">
    <source>
        <dbReference type="PROSITE" id="PS50987"/>
    </source>
</evidence>
<dbReference type="GO" id="GO:0003677">
    <property type="term" value="F:DNA binding"/>
    <property type="evidence" value="ECO:0007669"/>
    <property type="project" value="UniProtKB-KW"/>
</dbReference>
<dbReference type="AlphaFoldDB" id="A0A4R1BQC2"/>
<dbReference type="RefSeq" id="WP_132689277.1">
    <property type="nucleotide sequence ID" value="NZ_SKBU01000008.1"/>
</dbReference>
<dbReference type="Pfam" id="PF12840">
    <property type="entry name" value="HTH_20"/>
    <property type="match status" value="1"/>
</dbReference>
<protein>
    <submittedName>
        <fullName evidence="5">ArsR family transcriptional regulator</fullName>
    </submittedName>
</protein>
<dbReference type="PANTHER" id="PTHR43132">
    <property type="entry name" value="ARSENICAL RESISTANCE OPERON REPRESSOR ARSR-RELATED"/>
    <property type="match status" value="1"/>
</dbReference>
<dbReference type="SMART" id="SM00418">
    <property type="entry name" value="HTH_ARSR"/>
    <property type="match status" value="1"/>
</dbReference>
<dbReference type="CDD" id="cd00090">
    <property type="entry name" value="HTH_ARSR"/>
    <property type="match status" value="1"/>
</dbReference>
<evidence type="ECO:0000256" key="2">
    <source>
        <dbReference type="ARBA" id="ARBA00023125"/>
    </source>
</evidence>
<evidence type="ECO:0000256" key="3">
    <source>
        <dbReference type="ARBA" id="ARBA00023163"/>
    </source>
</evidence>
<evidence type="ECO:0000313" key="5">
    <source>
        <dbReference type="EMBL" id="TCJ19487.1"/>
    </source>
</evidence>
<dbReference type="OrthoDB" id="7945987at2"/>
<dbReference type="InterPro" id="IPR001845">
    <property type="entry name" value="HTH_ArsR_DNA-bd_dom"/>
</dbReference>
<evidence type="ECO:0000313" key="6">
    <source>
        <dbReference type="Proteomes" id="UP000295244"/>
    </source>
</evidence>
<reference evidence="5 6" key="1">
    <citation type="submission" date="2019-03" db="EMBL/GenBank/DDBJ databases">
        <title>Whole genome sequence of a novel Rubrobacter taiwanensis strain, isolated from Yellowstone National Park.</title>
        <authorList>
            <person name="Freed S."/>
            <person name="Ramaley R.F."/>
            <person name="Kyndt J.A."/>
        </authorList>
    </citation>
    <scope>NUCLEOTIDE SEQUENCE [LARGE SCALE GENOMIC DNA]</scope>
    <source>
        <strain evidence="5 6">Yellowstone</strain>
    </source>
</reference>
<keyword evidence="6" id="KW-1185">Reference proteome</keyword>
<organism evidence="5 6">
    <name type="scientific">Rubrobacter taiwanensis</name>
    <dbReference type="NCBI Taxonomy" id="185139"/>
    <lineage>
        <taxon>Bacteria</taxon>
        <taxon>Bacillati</taxon>
        <taxon>Actinomycetota</taxon>
        <taxon>Rubrobacteria</taxon>
        <taxon>Rubrobacterales</taxon>
        <taxon>Rubrobacteraceae</taxon>
        <taxon>Rubrobacter</taxon>
    </lineage>
</organism>
<dbReference type="InterPro" id="IPR036390">
    <property type="entry name" value="WH_DNA-bd_sf"/>
</dbReference>